<evidence type="ECO:0000313" key="2">
    <source>
        <dbReference type="Proteomes" id="UP000762676"/>
    </source>
</evidence>
<sequence>MATVEAGPMKKRFLIKEIQNAINSVSDWFTRTYNSAKESFNQAASGVNFDAAVNALIPYINSDMTVTACVTACGSAAVAVLGPAAALSGVLCTPLCDG</sequence>
<organism evidence="1 2">
    <name type="scientific">Elysia marginata</name>
    <dbReference type="NCBI Taxonomy" id="1093978"/>
    <lineage>
        <taxon>Eukaryota</taxon>
        <taxon>Metazoa</taxon>
        <taxon>Spiralia</taxon>
        <taxon>Lophotrochozoa</taxon>
        <taxon>Mollusca</taxon>
        <taxon>Gastropoda</taxon>
        <taxon>Heterobranchia</taxon>
        <taxon>Euthyneura</taxon>
        <taxon>Panpulmonata</taxon>
        <taxon>Sacoglossa</taxon>
        <taxon>Placobranchoidea</taxon>
        <taxon>Plakobranchidae</taxon>
        <taxon>Elysia</taxon>
    </lineage>
</organism>
<evidence type="ECO:0000313" key="1">
    <source>
        <dbReference type="EMBL" id="GFR80138.1"/>
    </source>
</evidence>
<dbReference type="AlphaFoldDB" id="A0AAV4G325"/>
<proteinExistence type="predicted"/>
<dbReference type="EMBL" id="BMAT01004774">
    <property type="protein sequence ID" value="GFR80138.1"/>
    <property type="molecule type" value="Genomic_DNA"/>
</dbReference>
<protein>
    <submittedName>
        <fullName evidence="1">Conotoxin</fullName>
    </submittedName>
</protein>
<dbReference type="Proteomes" id="UP000762676">
    <property type="component" value="Unassembled WGS sequence"/>
</dbReference>
<accession>A0AAV4G325</accession>
<keyword evidence="2" id="KW-1185">Reference proteome</keyword>
<gene>
    <name evidence="1" type="ORF">ElyMa_002306900</name>
</gene>
<name>A0AAV4G325_9GAST</name>
<comment type="caution">
    <text evidence="1">The sequence shown here is derived from an EMBL/GenBank/DDBJ whole genome shotgun (WGS) entry which is preliminary data.</text>
</comment>
<reference evidence="1 2" key="1">
    <citation type="journal article" date="2021" name="Elife">
        <title>Chloroplast acquisition without the gene transfer in kleptoplastic sea slugs, Plakobranchus ocellatus.</title>
        <authorList>
            <person name="Maeda T."/>
            <person name="Takahashi S."/>
            <person name="Yoshida T."/>
            <person name="Shimamura S."/>
            <person name="Takaki Y."/>
            <person name="Nagai Y."/>
            <person name="Toyoda A."/>
            <person name="Suzuki Y."/>
            <person name="Arimoto A."/>
            <person name="Ishii H."/>
            <person name="Satoh N."/>
            <person name="Nishiyama T."/>
            <person name="Hasebe M."/>
            <person name="Maruyama T."/>
            <person name="Minagawa J."/>
            <person name="Obokata J."/>
            <person name="Shigenobu S."/>
        </authorList>
    </citation>
    <scope>NUCLEOTIDE SEQUENCE [LARGE SCALE GENOMIC DNA]</scope>
</reference>